<evidence type="ECO:0000313" key="2">
    <source>
        <dbReference type="Proteomes" id="UP001595632"/>
    </source>
</evidence>
<gene>
    <name evidence="1" type="ORF">ACFOGP_10335</name>
</gene>
<proteinExistence type="predicted"/>
<dbReference type="RefSeq" id="WP_275633087.1">
    <property type="nucleotide sequence ID" value="NZ_JARGYD010000004.1"/>
</dbReference>
<accession>A0ABV7GSC9</accession>
<keyword evidence="2" id="KW-1185">Reference proteome</keyword>
<dbReference type="Proteomes" id="UP001595632">
    <property type="component" value="Unassembled WGS sequence"/>
</dbReference>
<evidence type="ECO:0000313" key="1">
    <source>
        <dbReference type="EMBL" id="MFC3143109.1"/>
    </source>
</evidence>
<comment type="caution">
    <text evidence="1">The sequence shown here is derived from an EMBL/GenBank/DDBJ whole genome shotgun (WGS) entry which is preliminary data.</text>
</comment>
<organism evidence="1 2">
    <name type="scientific">Psychromarinibacter halotolerans</name>
    <dbReference type="NCBI Taxonomy" id="1775175"/>
    <lineage>
        <taxon>Bacteria</taxon>
        <taxon>Pseudomonadati</taxon>
        <taxon>Pseudomonadota</taxon>
        <taxon>Alphaproteobacteria</taxon>
        <taxon>Rhodobacterales</taxon>
        <taxon>Paracoccaceae</taxon>
        <taxon>Psychromarinibacter</taxon>
    </lineage>
</organism>
<dbReference type="EMBL" id="JBHRTB010000010">
    <property type="protein sequence ID" value="MFC3143109.1"/>
    <property type="molecule type" value="Genomic_DNA"/>
</dbReference>
<reference evidence="2" key="1">
    <citation type="journal article" date="2019" name="Int. J. Syst. Evol. Microbiol.">
        <title>The Global Catalogue of Microorganisms (GCM) 10K type strain sequencing project: providing services to taxonomists for standard genome sequencing and annotation.</title>
        <authorList>
            <consortium name="The Broad Institute Genomics Platform"/>
            <consortium name="The Broad Institute Genome Sequencing Center for Infectious Disease"/>
            <person name="Wu L."/>
            <person name="Ma J."/>
        </authorList>
    </citation>
    <scope>NUCLEOTIDE SEQUENCE [LARGE SCALE GENOMIC DNA]</scope>
    <source>
        <strain evidence="2">KCTC 52366</strain>
    </source>
</reference>
<protein>
    <submittedName>
        <fullName evidence="1">Uncharacterized protein</fullName>
    </submittedName>
</protein>
<sequence length="104" mass="10683">MRLIVSLFLVGLVAVITLPEAGMAGSMAHGHDCVTCPEDVNVQGSLDDPAAPACAGMENCTLALLPAAPLVSGNGEPVHLGRVRPDGTPIFSISIRFDLPPPRG</sequence>
<name>A0ABV7GSC9_9RHOB</name>